<dbReference type="Proteomes" id="UP000272316">
    <property type="component" value="Chromosome"/>
</dbReference>
<dbReference type="PROSITE" id="PS51257">
    <property type="entry name" value="PROKAR_LIPOPROTEIN"/>
    <property type="match status" value="1"/>
</dbReference>
<sequence length="204" mass="23801">MKKLILFFFMLSIASCDNRDYLNSNTKEVSSKLFSKNQTETYPEDLCMPYIPETVVYGNPNDYPNWNSSTYYSLSNPNNGQDWFFDVVKEICINYISKKYGVKTDWYIGTNDIPSGINSFKIKTQSISTIYPYDGNYYELYPNSLISSSATTYSIYRILSSIDNSVEYYFNTNLEKIKPKAICVNFDYTMCGNYLGLYFHVYYN</sequence>
<name>A0A3G8ZF62_9FLAO</name>
<dbReference type="KEGG" id="eva:EIB75_08265"/>
<evidence type="ECO:0000313" key="2">
    <source>
        <dbReference type="Proteomes" id="UP000272316"/>
    </source>
</evidence>
<proteinExistence type="predicted"/>
<protein>
    <recommendedName>
        <fullName evidence="3">Lipoprotein</fullName>
    </recommendedName>
</protein>
<reference evidence="2" key="1">
    <citation type="submission" date="2018-11" db="EMBL/GenBank/DDBJ databases">
        <title>Proposal to divide the Flavobacteriaceae and reorganize its genera based on Amino Acid Identity values calculated from whole genome sequences.</title>
        <authorList>
            <person name="Nicholson A.C."/>
            <person name="Gulvik C.A."/>
            <person name="Whitney A.M."/>
            <person name="Sheth M."/>
            <person name="Batra D."/>
            <person name="Pryor J."/>
            <person name="Bernardet J.-F."/>
            <person name="Hugo C."/>
            <person name="Kampfer P."/>
            <person name="Newman J.D."/>
            <person name="McQuiston J.R."/>
        </authorList>
    </citation>
    <scope>NUCLEOTIDE SEQUENCE [LARGE SCALE GENOMIC DNA]</scope>
    <source>
        <strain evidence="2">H6466</strain>
    </source>
</reference>
<evidence type="ECO:0008006" key="3">
    <source>
        <dbReference type="Google" id="ProtNLM"/>
    </source>
</evidence>
<dbReference type="EMBL" id="CP034160">
    <property type="protein sequence ID" value="AZI55237.1"/>
    <property type="molecule type" value="Genomic_DNA"/>
</dbReference>
<accession>A0A3G8ZF62</accession>
<gene>
    <name evidence="1" type="ORF">EIB75_08265</name>
</gene>
<organism evidence="1 2">
    <name type="scientific">Epilithonimonas vandammei</name>
    <dbReference type="NCBI Taxonomy" id="2487072"/>
    <lineage>
        <taxon>Bacteria</taxon>
        <taxon>Pseudomonadati</taxon>
        <taxon>Bacteroidota</taxon>
        <taxon>Flavobacteriia</taxon>
        <taxon>Flavobacteriales</taxon>
        <taxon>Weeksellaceae</taxon>
        <taxon>Chryseobacterium group</taxon>
        <taxon>Epilithonimonas</taxon>
    </lineage>
</organism>
<dbReference type="RefSeq" id="WP_124986351.1">
    <property type="nucleotide sequence ID" value="NZ_CP034160.1"/>
</dbReference>
<dbReference type="AlphaFoldDB" id="A0A3G8ZF62"/>
<evidence type="ECO:0000313" key="1">
    <source>
        <dbReference type="EMBL" id="AZI55237.1"/>
    </source>
</evidence>